<dbReference type="Proteomes" id="UP001497680">
    <property type="component" value="Unassembled WGS sequence"/>
</dbReference>
<gene>
    <name evidence="1" type="ORF">F4821DRAFT_276256</name>
</gene>
<organism evidence="1 2">
    <name type="scientific">Hypoxylon rubiginosum</name>
    <dbReference type="NCBI Taxonomy" id="110542"/>
    <lineage>
        <taxon>Eukaryota</taxon>
        <taxon>Fungi</taxon>
        <taxon>Dikarya</taxon>
        <taxon>Ascomycota</taxon>
        <taxon>Pezizomycotina</taxon>
        <taxon>Sordariomycetes</taxon>
        <taxon>Xylariomycetidae</taxon>
        <taxon>Xylariales</taxon>
        <taxon>Hypoxylaceae</taxon>
        <taxon>Hypoxylon</taxon>
    </lineage>
</organism>
<comment type="caution">
    <text evidence="1">The sequence shown here is derived from an EMBL/GenBank/DDBJ whole genome shotgun (WGS) entry which is preliminary data.</text>
</comment>
<sequence>MNNDQHQVREDLDTREDRRLLDNGDQSPLDNRPNLSTVPLISSGPGSPPPRTLTFKNGLAVVVGIQIGSGIFSAPATVISVVESRTLAVIAWLLAGLLAWTGAISFIELGSLVPVNGGMLEYLIFLYNEELGFIFAWSWILISRPSALAMVSLIFSEYLHKAFTSGDDAADQNPKIIAVVGIVLVTVVNCLGSSVGNGVAKAFMALKIVGLLSIALSGLVYWTFWPGASNPGPRMEVTKELTSNMNETSHLDGLWANLDAFTNAVLAAVFAYGGWEIHYLNYHQAFGEQLFGSVGKMFYTWVVCLACLGTLNAIVFSAGKLTQAIGARRFVPSLLDRSATPPLARFAYHLPERLRAWSELHSSQNIPMNAMLFNAAVACVFVMTGSFRQLLIFKGMMEYVLYLITIFGLLARNIRHRWSSPTVYAPALFCAVAAIIIARAAFSHVVTAIFIASFFILLSLVYRKLWTRV</sequence>
<evidence type="ECO:0000313" key="2">
    <source>
        <dbReference type="Proteomes" id="UP001497680"/>
    </source>
</evidence>
<dbReference type="EMBL" id="MU394456">
    <property type="protein sequence ID" value="KAI6080309.1"/>
    <property type="molecule type" value="Genomic_DNA"/>
</dbReference>
<proteinExistence type="predicted"/>
<protein>
    <submittedName>
        <fullName evidence="1">Amino acid transporter</fullName>
    </submittedName>
</protein>
<keyword evidence="2" id="KW-1185">Reference proteome</keyword>
<name>A0ACC0CIS5_9PEZI</name>
<accession>A0ACC0CIS5</accession>
<reference evidence="1 2" key="1">
    <citation type="journal article" date="2022" name="New Phytol.">
        <title>Ecological generalism drives hyperdiversity of secondary metabolite gene clusters in xylarialean endophytes.</title>
        <authorList>
            <person name="Franco M.E.E."/>
            <person name="Wisecaver J.H."/>
            <person name="Arnold A.E."/>
            <person name="Ju Y.M."/>
            <person name="Slot J.C."/>
            <person name="Ahrendt S."/>
            <person name="Moore L.P."/>
            <person name="Eastman K.E."/>
            <person name="Scott K."/>
            <person name="Konkel Z."/>
            <person name="Mondo S.J."/>
            <person name="Kuo A."/>
            <person name="Hayes R.D."/>
            <person name="Haridas S."/>
            <person name="Andreopoulos B."/>
            <person name="Riley R."/>
            <person name="LaButti K."/>
            <person name="Pangilinan J."/>
            <person name="Lipzen A."/>
            <person name="Amirebrahimi M."/>
            <person name="Yan J."/>
            <person name="Adam C."/>
            <person name="Keymanesh K."/>
            <person name="Ng V."/>
            <person name="Louie K."/>
            <person name="Northen T."/>
            <person name="Drula E."/>
            <person name="Henrissat B."/>
            <person name="Hsieh H.M."/>
            <person name="Youens-Clark K."/>
            <person name="Lutzoni F."/>
            <person name="Miadlikowska J."/>
            <person name="Eastwood D.C."/>
            <person name="Hamelin R.C."/>
            <person name="Grigoriev I.V."/>
            <person name="U'Ren J.M."/>
        </authorList>
    </citation>
    <scope>NUCLEOTIDE SEQUENCE [LARGE SCALE GENOMIC DNA]</scope>
    <source>
        <strain evidence="1 2">ER1909</strain>
    </source>
</reference>
<evidence type="ECO:0000313" key="1">
    <source>
        <dbReference type="EMBL" id="KAI6080309.1"/>
    </source>
</evidence>